<evidence type="ECO:0000313" key="2">
    <source>
        <dbReference type="Proteomes" id="UP000236248"/>
    </source>
</evidence>
<accession>A0A2K5ASM8</accession>
<keyword evidence="2" id="KW-1185">Reference proteome</keyword>
<name>A0A2K5ASM8_9ARCH</name>
<dbReference type="EMBL" id="LT981265">
    <property type="protein sequence ID" value="SPC34652.1"/>
    <property type="molecule type" value="Genomic_DNA"/>
</dbReference>
<protein>
    <submittedName>
        <fullName evidence="1">Uncharacterized protein</fullName>
    </submittedName>
</protein>
<dbReference type="Proteomes" id="UP000236248">
    <property type="component" value="Chromosome NCAV"/>
</dbReference>
<dbReference type="AlphaFoldDB" id="A0A2K5ASM8"/>
<reference evidence="2" key="1">
    <citation type="submission" date="2018-01" db="EMBL/GenBank/DDBJ databases">
        <authorList>
            <person name="Kerou L M."/>
        </authorList>
    </citation>
    <scope>NUCLEOTIDE SEQUENCE [LARGE SCALE GENOMIC DNA]</scope>
    <source>
        <strain evidence="2">SCU2</strain>
    </source>
</reference>
<organism evidence="1 2">
    <name type="scientific">Candidatus Nitrosocaldus cavascurensis</name>
    <dbReference type="NCBI Taxonomy" id="2058097"/>
    <lineage>
        <taxon>Archaea</taxon>
        <taxon>Nitrososphaerota</taxon>
        <taxon>Nitrososphaeria</taxon>
        <taxon>Candidatus Nitrosocaldales</taxon>
        <taxon>Candidatus Nitrosocaldaceae</taxon>
        <taxon>Candidatus Nitrosocaldus</taxon>
    </lineage>
</organism>
<gene>
    <name evidence="1" type="ORF">NCAV_1486</name>
</gene>
<dbReference type="KEGG" id="ncv:NCAV_1486"/>
<evidence type="ECO:0000313" key="1">
    <source>
        <dbReference type="EMBL" id="SPC34652.1"/>
    </source>
</evidence>
<proteinExistence type="predicted"/>
<sequence length="42" mass="4885">MVILVLDFIPNSLFFEAQIEGYYYAPETSVLNSNRFRTPKSL</sequence>